<feature type="non-terminal residue" evidence="1">
    <location>
        <position position="1"/>
    </location>
</feature>
<evidence type="ECO:0000313" key="1">
    <source>
        <dbReference type="EMBL" id="GIY30172.1"/>
    </source>
</evidence>
<keyword evidence="2" id="KW-1185">Reference proteome</keyword>
<organism evidence="1 2">
    <name type="scientific">Caerostris darwini</name>
    <dbReference type="NCBI Taxonomy" id="1538125"/>
    <lineage>
        <taxon>Eukaryota</taxon>
        <taxon>Metazoa</taxon>
        <taxon>Ecdysozoa</taxon>
        <taxon>Arthropoda</taxon>
        <taxon>Chelicerata</taxon>
        <taxon>Arachnida</taxon>
        <taxon>Araneae</taxon>
        <taxon>Araneomorphae</taxon>
        <taxon>Entelegynae</taxon>
        <taxon>Araneoidea</taxon>
        <taxon>Araneidae</taxon>
        <taxon>Caerostris</taxon>
    </lineage>
</organism>
<sequence length="61" mass="6774">DRASKRLLFFTSTYIKTGFHSSSPTTVSKDSFLGSTFQHSSSPFPFRCHTNVLLSLNSDEG</sequence>
<gene>
    <name evidence="1" type="ORF">CDAR_608281</name>
</gene>
<accession>A0AAV4S9G6</accession>
<protein>
    <submittedName>
        <fullName evidence="1">Uncharacterized protein</fullName>
    </submittedName>
</protein>
<dbReference type="EMBL" id="BPLQ01007445">
    <property type="protein sequence ID" value="GIY30172.1"/>
    <property type="molecule type" value="Genomic_DNA"/>
</dbReference>
<comment type="caution">
    <text evidence="1">The sequence shown here is derived from an EMBL/GenBank/DDBJ whole genome shotgun (WGS) entry which is preliminary data.</text>
</comment>
<name>A0AAV4S9G6_9ARAC</name>
<reference evidence="1 2" key="1">
    <citation type="submission" date="2021-06" db="EMBL/GenBank/DDBJ databases">
        <title>Caerostris darwini draft genome.</title>
        <authorList>
            <person name="Kono N."/>
            <person name="Arakawa K."/>
        </authorList>
    </citation>
    <scope>NUCLEOTIDE SEQUENCE [LARGE SCALE GENOMIC DNA]</scope>
</reference>
<proteinExistence type="predicted"/>
<evidence type="ECO:0000313" key="2">
    <source>
        <dbReference type="Proteomes" id="UP001054837"/>
    </source>
</evidence>
<dbReference type="Proteomes" id="UP001054837">
    <property type="component" value="Unassembled WGS sequence"/>
</dbReference>
<dbReference type="AlphaFoldDB" id="A0AAV4S9G6"/>